<dbReference type="AlphaFoldDB" id="A0A858STH3"/>
<feature type="signal peptide" evidence="2">
    <location>
        <begin position="1"/>
        <end position="22"/>
    </location>
</feature>
<dbReference type="NCBIfam" id="TIGR03370">
    <property type="entry name" value="VPLPA-CTERM"/>
    <property type="match status" value="1"/>
</dbReference>
<protein>
    <submittedName>
        <fullName evidence="3">VPLPA-CTERM sorting domain-containing protein</fullName>
    </submittedName>
</protein>
<keyword evidence="2" id="KW-0732">Signal</keyword>
<dbReference type="EMBL" id="CP048788">
    <property type="protein sequence ID" value="QJF52004.1"/>
    <property type="molecule type" value="Genomic_DNA"/>
</dbReference>
<keyword evidence="4" id="KW-1185">Reference proteome</keyword>
<reference evidence="3 4" key="1">
    <citation type="submission" date="2020-02" db="EMBL/GenBank/DDBJ databases">
        <title>Genome sequence of Roseobacter ponti.</title>
        <authorList>
            <person name="Hollensteiner J."/>
            <person name="Schneider D."/>
            <person name="Poehlein A."/>
            <person name="Daniel R."/>
        </authorList>
    </citation>
    <scope>NUCLEOTIDE SEQUENCE [LARGE SCALE GENOMIC DNA]</scope>
    <source>
        <strain evidence="3 4">DSM 106830</strain>
    </source>
</reference>
<evidence type="ECO:0000256" key="1">
    <source>
        <dbReference type="SAM" id="Phobius"/>
    </source>
</evidence>
<keyword evidence="1" id="KW-1133">Transmembrane helix</keyword>
<evidence type="ECO:0000256" key="2">
    <source>
        <dbReference type="SAM" id="SignalP"/>
    </source>
</evidence>
<accession>A0A858STH3</accession>
<proteinExistence type="predicted"/>
<feature type="chain" id="PRO_5032742495" evidence="2">
    <location>
        <begin position="23"/>
        <end position="339"/>
    </location>
</feature>
<gene>
    <name evidence="3" type="ORF">G3256_12935</name>
</gene>
<dbReference type="KEGG" id="rpon:G3256_12935"/>
<keyword evidence="1" id="KW-0812">Transmembrane</keyword>
<dbReference type="RefSeq" id="WP_169641222.1">
    <property type="nucleotide sequence ID" value="NZ_CP048788.1"/>
</dbReference>
<name>A0A858STH3_9RHOB</name>
<evidence type="ECO:0000313" key="3">
    <source>
        <dbReference type="EMBL" id="QJF52004.1"/>
    </source>
</evidence>
<organism evidence="3 4">
    <name type="scientific">Roseobacter ponti</name>
    <dbReference type="NCBI Taxonomy" id="1891787"/>
    <lineage>
        <taxon>Bacteria</taxon>
        <taxon>Pseudomonadati</taxon>
        <taxon>Pseudomonadota</taxon>
        <taxon>Alphaproteobacteria</taxon>
        <taxon>Rhodobacterales</taxon>
        <taxon>Roseobacteraceae</taxon>
        <taxon>Roseobacter</taxon>
    </lineage>
</organism>
<keyword evidence="1" id="KW-0472">Membrane</keyword>
<evidence type="ECO:0000313" key="4">
    <source>
        <dbReference type="Proteomes" id="UP000503308"/>
    </source>
</evidence>
<sequence length="339" mass="34238">MNLFQKSAIALAMMSTAASASAIIDNDTIQLGVDDLGQLNVPGGAPSGTDGTTAVGLRFLPTGNESTSHGCLCEGWGVGIADTGVSGYANNSSGTANLTAVDFTSTASTAFSSVELTTGELAVTHSFAPAAETDNLYRVSVSITNTSGADINDLRYTRTFDWDIEPETFSELVTHAGVATTPSVLYADDNGFSNSNPFASRSAILGTGDFVNLGPADHGSNFDFGFGELLDGESFDFDIFYGAAATEAGALAALGEVGAELFSLGKCGSDVDGSGAGGCDTFIFGFSGVGGEIIVPDPTPPDEPGGGGPSPIPVPAGGVLLLTGLGVLGAARRFKKRKA</sequence>
<dbReference type="Proteomes" id="UP000503308">
    <property type="component" value="Chromosome"/>
</dbReference>
<dbReference type="InterPro" id="IPR022472">
    <property type="entry name" value="VPLPA-CTERM"/>
</dbReference>
<feature type="transmembrane region" description="Helical" evidence="1">
    <location>
        <begin position="312"/>
        <end position="331"/>
    </location>
</feature>